<dbReference type="GO" id="GO:0046983">
    <property type="term" value="F:protein dimerization activity"/>
    <property type="evidence" value="ECO:0007669"/>
    <property type="project" value="InterPro"/>
</dbReference>
<dbReference type="InterPro" id="IPR012337">
    <property type="entry name" value="RNaseH-like_sf"/>
</dbReference>
<organism evidence="2">
    <name type="scientific">Melanaphis sacchari</name>
    <dbReference type="NCBI Taxonomy" id="742174"/>
    <lineage>
        <taxon>Eukaryota</taxon>
        <taxon>Metazoa</taxon>
        <taxon>Ecdysozoa</taxon>
        <taxon>Arthropoda</taxon>
        <taxon>Hexapoda</taxon>
        <taxon>Insecta</taxon>
        <taxon>Pterygota</taxon>
        <taxon>Neoptera</taxon>
        <taxon>Paraneoptera</taxon>
        <taxon>Hemiptera</taxon>
        <taxon>Sternorrhyncha</taxon>
        <taxon>Aphidomorpha</taxon>
        <taxon>Aphidoidea</taxon>
        <taxon>Aphididae</taxon>
        <taxon>Aphidini</taxon>
        <taxon>Melanaphis</taxon>
    </lineage>
</organism>
<dbReference type="Pfam" id="PF05699">
    <property type="entry name" value="Dimer_Tnp_hAT"/>
    <property type="match status" value="1"/>
</dbReference>
<dbReference type="SUPFAM" id="SSF53098">
    <property type="entry name" value="Ribonuclease H-like"/>
    <property type="match status" value="1"/>
</dbReference>
<gene>
    <name evidence="2" type="primary">ZMYM1_12</name>
</gene>
<dbReference type="AlphaFoldDB" id="A0A2H8TLL7"/>
<dbReference type="InterPro" id="IPR008906">
    <property type="entry name" value="HATC_C_dom"/>
</dbReference>
<dbReference type="PANTHER" id="PTHR45749:SF21">
    <property type="entry name" value="DUF4371 DOMAIN-CONTAINING PROTEIN"/>
    <property type="match status" value="1"/>
</dbReference>
<reference evidence="2" key="1">
    <citation type="submission" date="2017-10" db="EMBL/GenBank/DDBJ databases">
        <title>Transcriptome Assembly of Sugarcane Aphid Adults.</title>
        <authorList>
            <person name="Scully E.D."/>
            <person name="Palmer N.A."/>
            <person name="Geib S.M."/>
            <person name="Sarath G."/>
            <person name="Sattler S.E."/>
        </authorList>
    </citation>
    <scope>NUCLEOTIDE SEQUENCE</scope>
    <source>
        <tissue evidence="2">Whole body</tissue>
    </source>
</reference>
<sequence>MQLQHDTPVINPEKNVELNKFKKPNSHNLMYFFQIHPVQPSDDSILPFSSKKVFFRNNKLNRNWCTYNEHSKQIFCSVCLAFSTDSNAFTNGMSDWKHVYQRISEHEASKCHMQCSEAYFMHVKQKNIGNLLLNDQKRIQREEVKKNRAVLERIIEVIKVIGKRGLSIRSKNNEAAYLLNDPILDHGNFLEMIILLSKYDAVLNEHLNKIINTSEKMHKRGSQGRGSFVTLLSHYSIDNVVTSISSLIKSTISNQIKQSDMFSVLIDTTQDISVMDQCSIVLRYVIHGEINEKLVAVKCCTDSTGEGMMKLLQSALFSLDINITRCIGNATDGAANMQGMYKGFTSWLSKTAPEQVHVWCYSHVLNLVICDATKNPVKVATFFSIINSCAVFFKESYQRMNIWKSISNNHHDNIRNKRLQIIGETRWTAKQTALNRIFGTYDKFDDALYTELIICLSKISNNEGFKPDIRSKANCLLSSLLKYENILIAHMFMKIFSITGPLSRYLQTSGLDLLKCQQMVEGTLKQIEKFQRDMENIKITCDKFIEKAQRIIDLEIENTEDEKNKKDLEMCDIQDQFENKRIQRKKRMSTYETKDEPIINAAKKFEVEVYNKVFDAIIRSMTTRFIKNNTLYFDLSLLSPNNFESFKNGIPKGALSTLSLKLKSFIECNNDVEQIKSSLCEELLHFSSSWKYLKKSVNDEYNMIYCEDSENSDDKEDSNSYKIKPCKSCQNCPLCCYKALIKYSLFSNTYPTLMLAYQFLLTLPVTQVACERSFSTLKYIKNRLRSTMSNEHLENFMLMAIEKKTLVELNNDEIINSVGEKSKLLNKLLL</sequence>
<dbReference type="PANTHER" id="PTHR45749">
    <property type="match status" value="1"/>
</dbReference>
<evidence type="ECO:0000313" key="2">
    <source>
        <dbReference type="EMBL" id="MBW15047.1"/>
    </source>
</evidence>
<proteinExistence type="predicted"/>
<protein>
    <submittedName>
        <fullName evidence="2">Zinc finger MYM-type protein 1</fullName>
    </submittedName>
</protein>
<evidence type="ECO:0000259" key="1">
    <source>
        <dbReference type="Pfam" id="PF05699"/>
    </source>
</evidence>
<dbReference type="OrthoDB" id="8908633at2759"/>
<feature type="domain" description="HAT C-terminal dimerisation" evidence="1">
    <location>
        <begin position="743"/>
        <end position="803"/>
    </location>
</feature>
<dbReference type="EMBL" id="GFXV01003242">
    <property type="protein sequence ID" value="MBW15047.1"/>
    <property type="molecule type" value="Transcribed_RNA"/>
</dbReference>
<name>A0A2H8TLL7_9HEMI</name>
<accession>A0A2H8TLL7</accession>